<dbReference type="NCBIfam" id="TIGR00229">
    <property type="entry name" value="sensory_box"/>
    <property type="match status" value="1"/>
</dbReference>
<proteinExistence type="predicted"/>
<dbReference type="PROSITE" id="PS50112">
    <property type="entry name" value="PAS"/>
    <property type="match status" value="1"/>
</dbReference>
<dbReference type="CDD" id="cd00130">
    <property type="entry name" value="PAS"/>
    <property type="match status" value="2"/>
</dbReference>
<accession>A0A6J4KRR7</accession>
<gene>
    <name evidence="2" type="ORF">AVDCRST_MAG71-853</name>
</gene>
<protein>
    <recommendedName>
        <fullName evidence="1">PAS domain-containing protein</fullName>
    </recommendedName>
</protein>
<dbReference type="EMBL" id="CADCUA010000241">
    <property type="protein sequence ID" value="CAA9313617.1"/>
    <property type="molecule type" value="Genomic_DNA"/>
</dbReference>
<dbReference type="SMART" id="SM00091">
    <property type="entry name" value="PAS"/>
    <property type="match status" value="2"/>
</dbReference>
<dbReference type="InterPro" id="IPR052155">
    <property type="entry name" value="Biofilm_reg_signaling"/>
</dbReference>
<dbReference type="Gene3D" id="3.30.450.20">
    <property type="entry name" value="PAS domain"/>
    <property type="match status" value="2"/>
</dbReference>
<dbReference type="Pfam" id="PF08448">
    <property type="entry name" value="PAS_4"/>
    <property type="match status" value="2"/>
</dbReference>
<dbReference type="InterPro" id="IPR000014">
    <property type="entry name" value="PAS"/>
</dbReference>
<name>A0A6J4KRR7_9GAMM</name>
<dbReference type="PANTHER" id="PTHR44757">
    <property type="entry name" value="DIGUANYLATE CYCLASE DGCP"/>
    <property type="match status" value="1"/>
</dbReference>
<feature type="domain" description="PAS" evidence="1">
    <location>
        <begin position="152"/>
        <end position="222"/>
    </location>
</feature>
<evidence type="ECO:0000313" key="2">
    <source>
        <dbReference type="EMBL" id="CAA9313617.1"/>
    </source>
</evidence>
<reference evidence="2" key="1">
    <citation type="submission" date="2020-02" db="EMBL/GenBank/DDBJ databases">
        <authorList>
            <person name="Meier V. D."/>
        </authorList>
    </citation>
    <scope>NUCLEOTIDE SEQUENCE</scope>
    <source>
        <strain evidence="2">AVDCRST_MAG71</strain>
    </source>
</reference>
<dbReference type="InterPro" id="IPR035965">
    <property type="entry name" value="PAS-like_dom_sf"/>
</dbReference>
<evidence type="ECO:0000259" key="1">
    <source>
        <dbReference type="PROSITE" id="PS50112"/>
    </source>
</evidence>
<sequence length="284" mass="31941">MAERHRGLDWASTPLGDPAGWDPTLRTLAPVMLASAQPMLLVWGSERTLLYNDAYADILGQKHPDALGRDFLEVWHEIRADLEGIVAAGYRGEPVQMDDITLWMERSGYREETHFSFFYSSLRDASGAIAGFLCACTEITAQVFAERRLAQSEARHRGVLSNMEEAFVLFDAEFNFLEVNDATTRMVGLARDQMLGRNHWDIFPGTYEAAVGEMYRRVLAEGRPGSLENLHEFPDGRRCWFDVRAFPVDGGVAAFFRDVTEERKRDEEAALASERVQLALDAGA</sequence>
<dbReference type="AlphaFoldDB" id="A0A6J4KRR7"/>
<dbReference type="InterPro" id="IPR013656">
    <property type="entry name" value="PAS_4"/>
</dbReference>
<feature type="non-terminal residue" evidence="2">
    <location>
        <position position="284"/>
    </location>
</feature>
<organism evidence="2">
    <name type="scientific">uncultured Lysobacter sp</name>
    <dbReference type="NCBI Taxonomy" id="271060"/>
    <lineage>
        <taxon>Bacteria</taxon>
        <taxon>Pseudomonadati</taxon>
        <taxon>Pseudomonadota</taxon>
        <taxon>Gammaproteobacteria</taxon>
        <taxon>Lysobacterales</taxon>
        <taxon>Lysobacteraceae</taxon>
        <taxon>Lysobacter</taxon>
        <taxon>environmental samples</taxon>
    </lineage>
</organism>
<dbReference type="PANTHER" id="PTHR44757:SF2">
    <property type="entry name" value="BIOFILM ARCHITECTURE MAINTENANCE PROTEIN MBAA"/>
    <property type="match status" value="1"/>
</dbReference>
<dbReference type="SUPFAM" id="SSF55785">
    <property type="entry name" value="PYP-like sensor domain (PAS domain)"/>
    <property type="match status" value="2"/>
</dbReference>